<dbReference type="Proteomes" id="UP000242457">
    <property type="component" value="Unassembled WGS sequence"/>
</dbReference>
<feature type="transmembrane region" description="Helical" evidence="1">
    <location>
        <begin position="26"/>
        <end position="44"/>
    </location>
</feature>
<gene>
    <name evidence="2" type="ORF">APICC_04801</name>
</gene>
<sequence length="85" mass="9778">MVTEIKKRYEAYIEDFIENARAHQKWLTFLLHITILALSSLLAIDKITIDLPNFSLAKENLKIPYINCALGNPEINECRKIDMSG</sequence>
<keyword evidence="1" id="KW-0812">Transmembrane</keyword>
<evidence type="ECO:0000313" key="3">
    <source>
        <dbReference type="Proteomes" id="UP000242457"/>
    </source>
</evidence>
<organism evidence="2 3">
    <name type="scientific">Apis cerana cerana</name>
    <name type="common">Oriental honeybee</name>
    <dbReference type="NCBI Taxonomy" id="94128"/>
    <lineage>
        <taxon>Eukaryota</taxon>
        <taxon>Metazoa</taxon>
        <taxon>Ecdysozoa</taxon>
        <taxon>Arthropoda</taxon>
        <taxon>Hexapoda</taxon>
        <taxon>Insecta</taxon>
        <taxon>Pterygota</taxon>
        <taxon>Neoptera</taxon>
        <taxon>Endopterygota</taxon>
        <taxon>Hymenoptera</taxon>
        <taxon>Apocrita</taxon>
        <taxon>Aculeata</taxon>
        <taxon>Apoidea</taxon>
        <taxon>Anthophila</taxon>
        <taxon>Apidae</taxon>
        <taxon>Apis</taxon>
    </lineage>
</organism>
<protein>
    <submittedName>
        <fullName evidence="2">Uncharacterized protein</fullName>
    </submittedName>
</protein>
<keyword evidence="1" id="KW-1133">Transmembrane helix</keyword>
<keyword evidence="3" id="KW-1185">Reference proteome</keyword>
<keyword evidence="1" id="KW-0472">Membrane</keyword>
<dbReference type="EMBL" id="KZ288406">
    <property type="protein sequence ID" value="PBC26137.1"/>
    <property type="molecule type" value="Genomic_DNA"/>
</dbReference>
<name>A0A2A3E341_APICC</name>
<evidence type="ECO:0000256" key="1">
    <source>
        <dbReference type="SAM" id="Phobius"/>
    </source>
</evidence>
<proteinExistence type="predicted"/>
<evidence type="ECO:0000313" key="2">
    <source>
        <dbReference type="EMBL" id="PBC26137.1"/>
    </source>
</evidence>
<accession>A0A2A3E341</accession>
<reference evidence="2 3" key="1">
    <citation type="submission" date="2014-07" db="EMBL/GenBank/DDBJ databases">
        <title>Genomic and transcriptomic analysis on Apis cerana provide comprehensive insights into honey bee biology.</title>
        <authorList>
            <person name="Diao Q."/>
            <person name="Sun L."/>
            <person name="Zheng H."/>
            <person name="Zheng H."/>
            <person name="Xu S."/>
            <person name="Wang S."/>
            <person name="Zeng Z."/>
            <person name="Hu F."/>
            <person name="Su S."/>
            <person name="Wu J."/>
        </authorList>
    </citation>
    <scope>NUCLEOTIDE SEQUENCE [LARGE SCALE GENOMIC DNA]</scope>
    <source>
        <tissue evidence="2">Pupae without intestine</tissue>
    </source>
</reference>
<dbReference type="AlphaFoldDB" id="A0A2A3E341"/>